<proteinExistence type="predicted"/>
<gene>
    <name evidence="1" type="ORF">BSAL_15065</name>
</gene>
<sequence>MLPWLCRFVSQQIDRVNLGIEADCPRELRYCVVAFRNCFFDYAFCKFGGSMRFSCCTVRVVDTSMIAKVRLTPYANGEGMHRHLGQSASTTCDGASLVGVAVERKALFIAAPILPHLWVTPIGEAGQSFF</sequence>
<dbReference type="Proteomes" id="UP000051952">
    <property type="component" value="Unassembled WGS sequence"/>
</dbReference>
<dbReference type="EMBL" id="CYKH01001635">
    <property type="protein sequence ID" value="CUG88368.1"/>
    <property type="molecule type" value="Genomic_DNA"/>
</dbReference>
<keyword evidence="2" id="KW-1185">Reference proteome</keyword>
<name>A0A0S4JE20_BODSA</name>
<evidence type="ECO:0000313" key="1">
    <source>
        <dbReference type="EMBL" id="CUG88368.1"/>
    </source>
</evidence>
<dbReference type="AlphaFoldDB" id="A0A0S4JE20"/>
<evidence type="ECO:0000313" key="2">
    <source>
        <dbReference type="Proteomes" id="UP000051952"/>
    </source>
</evidence>
<protein>
    <submittedName>
        <fullName evidence="1">Uncharacterized protein</fullName>
    </submittedName>
</protein>
<accession>A0A0S4JE20</accession>
<organism evidence="1 2">
    <name type="scientific">Bodo saltans</name>
    <name type="common">Flagellated protozoan</name>
    <dbReference type="NCBI Taxonomy" id="75058"/>
    <lineage>
        <taxon>Eukaryota</taxon>
        <taxon>Discoba</taxon>
        <taxon>Euglenozoa</taxon>
        <taxon>Kinetoplastea</taxon>
        <taxon>Metakinetoplastina</taxon>
        <taxon>Eubodonida</taxon>
        <taxon>Bodonidae</taxon>
        <taxon>Bodo</taxon>
    </lineage>
</organism>
<reference evidence="2" key="1">
    <citation type="submission" date="2015-09" db="EMBL/GenBank/DDBJ databases">
        <authorList>
            <consortium name="Pathogen Informatics"/>
        </authorList>
    </citation>
    <scope>NUCLEOTIDE SEQUENCE [LARGE SCALE GENOMIC DNA]</scope>
    <source>
        <strain evidence="2">Lake Konstanz</strain>
    </source>
</reference>
<dbReference type="VEuPathDB" id="TriTrypDB:BSAL_15065"/>